<dbReference type="AlphaFoldDB" id="A0A0D7A0Y1"/>
<evidence type="ECO:0000256" key="3">
    <source>
        <dbReference type="ARBA" id="ARBA00022989"/>
    </source>
</evidence>
<evidence type="ECO:0000313" key="6">
    <source>
        <dbReference type="EMBL" id="KIY44380.1"/>
    </source>
</evidence>
<protein>
    <recommendedName>
        <fullName evidence="5">Protein-S-isoprenylcysteine O-methyltransferase</fullName>
        <ecNumber evidence="5">2.1.1.100</ecNumber>
    </recommendedName>
</protein>
<comment type="catalytic activity">
    <reaction evidence="5">
        <text>[protein]-C-terminal S-[(2E,6E)-farnesyl]-L-cysteine + S-adenosyl-L-methionine = [protein]-C-terminal S-[(2E,6E)-farnesyl]-L-cysteine methyl ester + S-adenosyl-L-homocysteine</text>
        <dbReference type="Rhea" id="RHEA:21672"/>
        <dbReference type="Rhea" id="RHEA-COMP:12125"/>
        <dbReference type="Rhea" id="RHEA-COMP:12126"/>
        <dbReference type="ChEBI" id="CHEBI:57856"/>
        <dbReference type="ChEBI" id="CHEBI:59789"/>
        <dbReference type="ChEBI" id="CHEBI:90510"/>
        <dbReference type="ChEBI" id="CHEBI:90511"/>
        <dbReference type="EC" id="2.1.1.100"/>
    </reaction>
</comment>
<dbReference type="Pfam" id="PF04140">
    <property type="entry name" value="ICMT"/>
    <property type="match status" value="1"/>
</dbReference>
<dbReference type="PANTHER" id="PTHR12714:SF9">
    <property type="entry name" value="PROTEIN-S-ISOPRENYLCYSTEINE O-METHYLTRANSFERASE"/>
    <property type="match status" value="1"/>
</dbReference>
<comment type="similarity">
    <text evidence="5">Belongs to the class VI-like SAM-binding methyltransferase superfamily. Isoprenylcysteine carboxyl methyltransferase family.</text>
</comment>
<dbReference type="Proteomes" id="UP000054144">
    <property type="component" value="Unassembled WGS sequence"/>
</dbReference>
<organism evidence="6 7">
    <name type="scientific">Fistulina hepatica ATCC 64428</name>
    <dbReference type="NCBI Taxonomy" id="1128425"/>
    <lineage>
        <taxon>Eukaryota</taxon>
        <taxon>Fungi</taxon>
        <taxon>Dikarya</taxon>
        <taxon>Basidiomycota</taxon>
        <taxon>Agaricomycotina</taxon>
        <taxon>Agaricomycetes</taxon>
        <taxon>Agaricomycetidae</taxon>
        <taxon>Agaricales</taxon>
        <taxon>Fistulinaceae</taxon>
        <taxon>Fistulina</taxon>
    </lineage>
</organism>
<keyword evidence="5" id="KW-0949">S-adenosyl-L-methionine</keyword>
<evidence type="ECO:0000313" key="7">
    <source>
        <dbReference type="Proteomes" id="UP000054144"/>
    </source>
</evidence>
<name>A0A0D7A0Y1_9AGAR</name>
<sequence>MFGLQIAVTPPHPPPSEREKAESISLERLIRQRSGPVIVKTIIWLCTLADVAYSVAGYTPTLTRQAFRLWDKDISLCPTSYPPHPFTSPMLLVGCFVALLGGCLRLLCYKELGSMFTFEMSIRTNHRLITSGPYSYVRHPGYVGVILSVVGVALWHSSPGSWAIECGLYHTRIGCLMASLYVGITGSIIFALLRRMYKEDDALRQEFGPEWEIWAEEVPFKLIPGLI</sequence>
<accession>A0A0D7A0Y1</accession>
<keyword evidence="2 5" id="KW-0812">Transmembrane</keyword>
<dbReference type="EMBL" id="KN882092">
    <property type="protein sequence ID" value="KIY44380.1"/>
    <property type="molecule type" value="Genomic_DNA"/>
</dbReference>
<dbReference type="GO" id="GO:0004671">
    <property type="term" value="F:protein C-terminal S-isoprenylcysteine carboxyl O-methyltransferase activity"/>
    <property type="evidence" value="ECO:0007669"/>
    <property type="project" value="UniProtKB-EC"/>
</dbReference>
<keyword evidence="4 5" id="KW-0472">Membrane</keyword>
<dbReference type="EC" id="2.1.1.100" evidence="5"/>
<dbReference type="InterPro" id="IPR007269">
    <property type="entry name" value="ICMT_MeTrfase"/>
</dbReference>
<keyword evidence="7" id="KW-1185">Reference proteome</keyword>
<comment type="subcellular location">
    <subcellularLocation>
        <location evidence="5">Endoplasmic reticulum membrane</location>
        <topology evidence="5">Multi-pass membrane protein</topology>
    </subcellularLocation>
    <subcellularLocation>
        <location evidence="1">Membrane</location>
        <topology evidence="1">Multi-pass membrane protein</topology>
    </subcellularLocation>
</comment>
<feature type="transmembrane region" description="Helical" evidence="5">
    <location>
        <begin position="169"/>
        <end position="193"/>
    </location>
</feature>
<feature type="transmembrane region" description="Helical" evidence="5">
    <location>
        <begin position="90"/>
        <end position="108"/>
    </location>
</feature>
<dbReference type="OrthoDB" id="422086at2759"/>
<feature type="transmembrane region" description="Helical" evidence="5">
    <location>
        <begin position="37"/>
        <end position="56"/>
    </location>
</feature>
<dbReference type="Gene3D" id="1.20.120.1630">
    <property type="match status" value="1"/>
</dbReference>
<dbReference type="PANTHER" id="PTHR12714">
    <property type="entry name" value="PROTEIN-S ISOPRENYLCYSTEINE O-METHYLTRANSFERASE"/>
    <property type="match status" value="1"/>
</dbReference>
<keyword evidence="3 5" id="KW-1133">Transmembrane helix</keyword>
<evidence type="ECO:0000256" key="1">
    <source>
        <dbReference type="ARBA" id="ARBA00004141"/>
    </source>
</evidence>
<evidence type="ECO:0000256" key="2">
    <source>
        <dbReference type="ARBA" id="ARBA00022692"/>
    </source>
</evidence>
<evidence type="ECO:0000256" key="5">
    <source>
        <dbReference type="RuleBase" id="RU362022"/>
    </source>
</evidence>
<dbReference type="GO" id="GO:0005789">
    <property type="term" value="C:endoplasmic reticulum membrane"/>
    <property type="evidence" value="ECO:0007669"/>
    <property type="project" value="UniProtKB-SubCell"/>
</dbReference>
<evidence type="ECO:0000256" key="4">
    <source>
        <dbReference type="ARBA" id="ARBA00023136"/>
    </source>
</evidence>
<proteinExistence type="inferred from homology"/>
<gene>
    <name evidence="6" type="ORF">FISHEDRAFT_51409</name>
</gene>
<keyword evidence="5" id="KW-0808">Transferase</keyword>
<reference evidence="6 7" key="1">
    <citation type="journal article" date="2015" name="Fungal Genet. Biol.">
        <title>Evolution of novel wood decay mechanisms in Agaricales revealed by the genome sequences of Fistulina hepatica and Cylindrobasidium torrendii.</title>
        <authorList>
            <person name="Floudas D."/>
            <person name="Held B.W."/>
            <person name="Riley R."/>
            <person name="Nagy L.G."/>
            <person name="Koehler G."/>
            <person name="Ransdell A.S."/>
            <person name="Younus H."/>
            <person name="Chow J."/>
            <person name="Chiniquy J."/>
            <person name="Lipzen A."/>
            <person name="Tritt A."/>
            <person name="Sun H."/>
            <person name="Haridas S."/>
            <person name="LaButti K."/>
            <person name="Ohm R.A."/>
            <person name="Kues U."/>
            <person name="Blanchette R.A."/>
            <person name="Grigoriev I.V."/>
            <person name="Minto R.E."/>
            <person name="Hibbett D.S."/>
        </authorList>
    </citation>
    <scope>NUCLEOTIDE SEQUENCE [LARGE SCALE GENOMIC DNA]</scope>
    <source>
        <strain evidence="6 7">ATCC 64428</strain>
    </source>
</reference>
<feature type="transmembrane region" description="Helical" evidence="5">
    <location>
        <begin position="136"/>
        <end position="157"/>
    </location>
</feature>
<keyword evidence="5" id="KW-0256">Endoplasmic reticulum</keyword>
<keyword evidence="5" id="KW-0489">Methyltransferase</keyword>
<dbReference type="GO" id="GO:0032259">
    <property type="term" value="P:methylation"/>
    <property type="evidence" value="ECO:0007669"/>
    <property type="project" value="UniProtKB-KW"/>
</dbReference>